<feature type="region of interest" description="Disordered" evidence="1">
    <location>
        <begin position="1"/>
        <end position="30"/>
    </location>
</feature>
<reference evidence="3 4" key="1">
    <citation type="submission" date="2015-05" db="EMBL/GenBank/DDBJ databases">
        <authorList>
            <person name="Wang D.B."/>
            <person name="Wang M."/>
        </authorList>
    </citation>
    <scope>NUCLEOTIDE SEQUENCE [LARGE SCALE GENOMIC DNA]</scope>
    <source>
        <strain evidence="3">VL1</strain>
    </source>
</reference>
<accession>A0A0G4KW49</accession>
<feature type="domain" description="Clr5" evidence="2">
    <location>
        <begin position="38"/>
        <end position="89"/>
    </location>
</feature>
<protein>
    <recommendedName>
        <fullName evidence="2">Clr5 domain-containing protein</fullName>
    </recommendedName>
</protein>
<dbReference type="InterPro" id="IPR025676">
    <property type="entry name" value="Clr5_dom"/>
</dbReference>
<dbReference type="Gene3D" id="1.25.40.10">
    <property type="entry name" value="Tetratricopeptide repeat domain"/>
    <property type="match status" value="1"/>
</dbReference>
<name>A0A0G4KW49_VERLO</name>
<dbReference type="Proteomes" id="UP000044602">
    <property type="component" value="Unassembled WGS sequence"/>
</dbReference>
<evidence type="ECO:0000313" key="4">
    <source>
        <dbReference type="Proteomes" id="UP000044602"/>
    </source>
</evidence>
<dbReference type="InterPro" id="IPR011990">
    <property type="entry name" value="TPR-like_helical_dom_sf"/>
</dbReference>
<dbReference type="PANTHER" id="PTHR38788:SF3">
    <property type="entry name" value="CLR5 DOMAIN-CONTAINING PROTEIN"/>
    <property type="match status" value="1"/>
</dbReference>
<sequence>MKATDFSAKGKVPSSVSDGDNSENQALQSKMRKRVPMEVWESKRPLITRLYQEEKKSLREVMEIMERDYHFVATVKMYKSRIWKWGLDKKLKGDEVLAILILKRDRDALNRPTEFRIRGQLVDFENIKRYVKRNPALVAKLRAGHKPNGQTAREVTCRTPSPAPSQALHSSSDLYGVEKILGLFRVYVDGSFSSGAWFCEYNVDCGSSLLCNGDRSNELFERVIASFALVNRCMMRGDQIDINSVLGPSFESLKEIVAAESPDFVARTVCLLWYLDRHHKHDLLRLVLDYLAGLMPIVLGQHHVLAQIWRSLSVTNLSDYYELSMRLYAFLLPDIEERTGPANFLTHLLYSDYLDCVFSRRGPEDCAGMITTHLARAAASGKRHPWIGELALSHAGILAACEERQGRLDEAVAILTGHMNAYALTDEQTAAIHLELGVKYYHIGNIAAAIASFEMAVKMALTSNADERLSMTALGNLENLLAETGKSSKANKIHEYRMRRVAAFAEKSASLSKGFVTEDDANGESDFGDTEREELPVWLWVDEDFEEPQLDWLVSANCMHEGEGAFAPVYPNTVPYRLNLHSSAGDSMKL</sequence>
<dbReference type="Pfam" id="PF14420">
    <property type="entry name" value="Clr5"/>
    <property type="match status" value="1"/>
</dbReference>
<dbReference type="EMBL" id="CVQH01005224">
    <property type="protein sequence ID" value="CRK14008.1"/>
    <property type="molecule type" value="Genomic_DNA"/>
</dbReference>
<proteinExistence type="predicted"/>
<dbReference type="STRING" id="100787.A0A0G4KW49"/>
<feature type="compositionally biased region" description="Polar residues" evidence="1">
    <location>
        <begin position="14"/>
        <end position="28"/>
    </location>
</feature>
<dbReference type="AlphaFoldDB" id="A0A0G4KW49"/>
<evidence type="ECO:0000313" key="3">
    <source>
        <dbReference type="EMBL" id="CRK14008.1"/>
    </source>
</evidence>
<organism evidence="3 4">
    <name type="scientific">Verticillium longisporum</name>
    <name type="common">Verticillium dahliae var. longisporum</name>
    <dbReference type="NCBI Taxonomy" id="100787"/>
    <lineage>
        <taxon>Eukaryota</taxon>
        <taxon>Fungi</taxon>
        <taxon>Dikarya</taxon>
        <taxon>Ascomycota</taxon>
        <taxon>Pezizomycotina</taxon>
        <taxon>Sordariomycetes</taxon>
        <taxon>Hypocreomycetidae</taxon>
        <taxon>Glomerellales</taxon>
        <taxon>Plectosphaerellaceae</taxon>
        <taxon>Verticillium</taxon>
    </lineage>
</organism>
<keyword evidence="4" id="KW-1185">Reference proteome</keyword>
<gene>
    <name evidence="3" type="ORF">BN1708_011012</name>
</gene>
<evidence type="ECO:0000256" key="1">
    <source>
        <dbReference type="SAM" id="MobiDB-lite"/>
    </source>
</evidence>
<dbReference type="PANTHER" id="PTHR38788">
    <property type="entry name" value="CLR5 DOMAIN-CONTAINING PROTEIN"/>
    <property type="match status" value="1"/>
</dbReference>
<dbReference type="SUPFAM" id="SSF48452">
    <property type="entry name" value="TPR-like"/>
    <property type="match status" value="1"/>
</dbReference>
<evidence type="ECO:0000259" key="2">
    <source>
        <dbReference type="Pfam" id="PF14420"/>
    </source>
</evidence>